<reference evidence="1 2" key="1">
    <citation type="submission" date="2024-01" db="EMBL/GenBank/DDBJ databases">
        <title>Genome assemblies of Stephania.</title>
        <authorList>
            <person name="Yang L."/>
        </authorList>
    </citation>
    <scope>NUCLEOTIDE SEQUENCE [LARGE SCALE GENOMIC DNA]</scope>
    <source>
        <strain evidence="1">YNDBR</strain>
        <tissue evidence="1">Leaf</tissue>
    </source>
</reference>
<dbReference type="AlphaFoldDB" id="A0AAP0EBP3"/>
<protein>
    <submittedName>
        <fullName evidence="1">Uncharacterized protein</fullName>
    </submittedName>
</protein>
<comment type="caution">
    <text evidence="1">The sequence shown here is derived from an EMBL/GenBank/DDBJ whole genome shotgun (WGS) entry which is preliminary data.</text>
</comment>
<organism evidence="1 2">
    <name type="scientific">Stephania yunnanensis</name>
    <dbReference type="NCBI Taxonomy" id="152371"/>
    <lineage>
        <taxon>Eukaryota</taxon>
        <taxon>Viridiplantae</taxon>
        <taxon>Streptophyta</taxon>
        <taxon>Embryophyta</taxon>
        <taxon>Tracheophyta</taxon>
        <taxon>Spermatophyta</taxon>
        <taxon>Magnoliopsida</taxon>
        <taxon>Ranunculales</taxon>
        <taxon>Menispermaceae</taxon>
        <taxon>Menispermoideae</taxon>
        <taxon>Cissampelideae</taxon>
        <taxon>Stephania</taxon>
    </lineage>
</organism>
<accession>A0AAP0EBP3</accession>
<evidence type="ECO:0000313" key="1">
    <source>
        <dbReference type="EMBL" id="KAK9087872.1"/>
    </source>
</evidence>
<proteinExistence type="predicted"/>
<gene>
    <name evidence="1" type="ORF">Syun_030266</name>
</gene>
<name>A0AAP0EBP3_9MAGN</name>
<dbReference type="Proteomes" id="UP001420932">
    <property type="component" value="Unassembled WGS sequence"/>
</dbReference>
<keyword evidence="2" id="KW-1185">Reference proteome</keyword>
<sequence length="79" mass="8837">MEFTNLSQGLCRAIAEGGHRMHPTLQFEIIHLVTVLRKYLESLGFSLKICVHLSKSTPVFTDLVANFPDLLISLPDLLS</sequence>
<dbReference type="EMBL" id="JBBNAF010000013">
    <property type="protein sequence ID" value="KAK9087872.1"/>
    <property type="molecule type" value="Genomic_DNA"/>
</dbReference>
<evidence type="ECO:0000313" key="2">
    <source>
        <dbReference type="Proteomes" id="UP001420932"/>
    </source>
</evidence>